<dbReference type="Gene3D" id="6.10.250.660">
    <property type="match status" value="1"/>
</dbReference>
<evidence type="ECO:0000313" key="2">
    <source>
        <dbReference type="EMBL" id="MBM7797937.1"/>
    </source>
</evidence>
<dbReference type="EMBL" id="JAFBCF010000001">
    <property type="protein sequence ID" value="MBM7797937.1"/>
    <property type="molecule type" value="Genomic_DNA"/>
</dbReference>
<proteinExistence type="predicted"/>
<comment type="caution">
    <text evidence="2">The sequence shown here is derived from an EMBL/GenBank/DDBJ whole genome shotgun (WGS) entry which is preliminary data.</text>
</comment>
<gene>
    <name evidence="2" type="ORF">JOE57_000858</name>
</gene>
<dbReference type="NCBIfam" id="TIGR03544">
    <property type="entry name" value="DivI1A_domain"/>
    <property type="match status" value="1"/>
</dbReference>
<protein>
    <submittedName>
        <fullName evidence="2">DivIVA domain-containing protein</fullName>
    </submittedName>
</protein>
<name>A0ABS2RHB1_9ACTN</name>
<dbReference type="Proteomes" id="UP000704762">
    <property type="component" value="Unassembled WGS sequence"/>
</dbReference>
<accession>A0ABS2RHB1</accession>
<dbReference type="InterPro" id="IPR019933">
    <property type="entry name" value="DivIVA_domain"/>
</dbReference>
<sequence length="118" mass="12052">MEWVIAVVVIVALGVAAVAAAGGLGEMSREPVRDVYRQDLPDRPLTAQDLAGLRFGVSLRGYAMGQVDAILDRLAAEIADRDATIAGLRTGGDPLPASTTEVSVGPPASSTPAGADQP</sequence>
<feature type="region of interest" description="Disordered" evidence="1">
    <location>
        <begin position="87"/>
        <end position="118"/>
    </location>
</feature>
<evidence type="ECO:0000313" key="3">
    <source>
        <dbReference type="Proteomes" id="UP000704762"/>
    </source>
</evidence>
<evidence type="ECO:0000256" key="1">
    <source>
        <dbReference type="SAM" id="MobiDB-lite"/>
    </source>
</evidence>
<dbReference type="RefSeq" id="WP_204916561.1">
    <property type="nucleotide sequence ID" value="NZ_BAAAQP010000011.1"/>
</dbReference>
<organism evidence="2 3">
    <name type="scientific">Microlunatus panaciterrae</name>
    <dbReference type="NCBI Taxonomy" id="400768"/>
    <lineage>
        <taxon>Bacteria</taxon>
        <taxon>Bacillati</taxon>
        <taxon>Actinomycetota</taxon>
        <taxon>Actinomycetes</taxon>
        <taxon>Propionibacteriales</taxon>
        <taxon>Propionibacteriaceae</taxon>
        <taxon>Microlunatus</taxon>
    </lineage>
</organism>
<keyword evidence="3" id="KW-1185">Reference proteome</keyword>
<reference evidence="2 3" key="1">
    <citation type="submission" date="2021-01" db="EMBL/GenBank/DDBJ databases">
        <title>Sequencing the genomes of 1000 actinobacteria strains.</title>
        <authorList>
            <person name="Klenk H.-P."/>
        </authorList>
    </citation>
    <scope>NUCLEOTIDE SEQUENCE [LARGE SCALE GENOMIC DNA]</scope>
    <source>
        <strain evidence="2 3">DSM 18662</strain>
    </source>
</reference>
<feature type="compositionally biased region" description="Polar residues" evidence="1">
    <location>
        <begin position="97"/>
        <end position="112"/>
    </location>
</feature>